<comment type="caution">
    <text evidence="2">The sequence shown here is derived from an EMBL/GenBank/DDBJ whole genome shotgun (WGS) entry which is preliminary data.</text>
</comment>
<evidence type="ECO:0000313" key="2">
    <source>
        <dbReference type="EMBL" id="GET08656.1"/>
    </source>
</evidence>
<dbReference type="EMBL" id="BLAN01000085">
    <property type="protein sequence ID" value="GET08656.1"/>
    <property type="molecule type" value="Genomic_DNA"/>
</dbReference>
<dbReference type="PANTHER" id="PTHR35149:SF1">
    <property type="entry name" value="DUF5655 DOMAIN-CONTAINING PROTEIN"/>
    <property type="match status" value="1"/>
</dbReference>
<reference evidence="2" key="1">
    <citation type="submission" date="2019-10" db="EMBL/GenBank/DDBJ databases">
        <title>Lactobacillus agilis SY111 Whole Genome Sequencing Project.</title>
        <authorList>
            <person name="Suzuki S."/>
            <person name="Endo A."/>
            <person name="Maeno S."/>
            <person name="Shiwa Y."/>
            <person name="Matsutani M."/>
            <person name="Kajikawa A."/>
        </authorList>
    </citation>
    <scope>NUCLEOTIDE SEQUENCE</scope>
    <source>
        <strain evidence="2">SY111</strain>
    </source>
</reference>
<organism evidence="2">
    <name type="scientific">Ligilactobacillus agilis</name>
    <dbReference type="NCBI Taxonomy" id="1601"/>
    <lineage>
        <taxon>Bacteria</taxon>
        <taxon>Bacillati</taxon>
        <taxon>Bacillota</taxon>
        <taxon>Bacilli</taxon>
        <taxon>Lactobacillales</taxon>
        <taxon>Lactobacillaceae</taxon>
        <taxon>Ligilactobacillus</taxon>
    </lineage>
</organism>
<feature type="domain" description="GmrSD restriction endonucleases N-terminal" evidence="1">
    <location>
        <begin position="16"/>
        <end position="258"/>
    </location>
</feature>
<dbReference type="InterPro" id="IPR004919">
    <property type="entry name" value="GmrSD_N"/>
</dbReference>
<dbReference type="Pfam" id="PF03235">
    <property type="entry name" value="GmrSD_N"/>
    <property type="match status" value="1"/>
</dbReference>
<dbReference type="AlphaFoldDB" id="A0A6F9XTT1"/>
<proteinExistence type="predicted"/>
<protein>
    <recommendedName>
        <fullName evidence="1">GmrSD restriction endonucleases N-terminal domain-containing protein</fullName>
    </recommendedName>
</protein>
<dbReference type="Proteomes" id="UP000494178">
    <property type="component" value="Unassembled WGS sequence"/>
</dbReference>
<evidence type="ECO:0000259" key="1">
    <source>
        <dbReference type="Pfam" id="PF03235"/>
    </source>
</evidence>
<dbReference type="RefSeq" id="WP_172586091.1">
    <property type="nucleotide sequence ID" value="NZ_BLAN01000085.1"/>
</dbReference>
<sequence>MRKSKLSIPTPSTPKIGELFTNNYFAVPNYQRNYAWQESEVSDFWDDLMDIVNGERDGHFFGQIVTYKNSNNNNGKDIQEVIDGQQRLTTSLIFQSVLRNIATEIKNDNCNRMTDDTQGKLLMIDFKSKQMIGPADERTLVLQKTADSEETDLRTFFNKLLDLRGEVNFRRDTMSEPMKNMVNAYNFLKRNVIDKLKKYDNIVDRINCLDKITAAFIERFYVVMLSTENKRDAFIIFETLNSRGRDLTASDIIKNHLMYAAKNELEAVDEKWKQIADVLKGDSKRLTRFIKTYWAARYKFVPEAKLYKSLSGQVIDKDDTLSFIDDLENLVVLYDVLENPMANKRNSGFFKDKELMRLINVFRHLGVKLYYPIMLAMYRKKYSEQVMKQVLNMALRVFVRHRTIMNAGTNILEKGYAKVAEKIYTEELTTPDEINNYMRETLYRTNKEVQNAYATLNKELKTAGKMKWTVLYLLQEYYDYLEDSNGKIYQETFINDNYVPCHIKEDKIDAELVNYIGNYSLIEKKLAVKLTGPKSDEERANIFKQSALEYNQNIVEWLAKGWNDNKIDERQKQMAFAAINIW</sequence>
<name>A0A6F9XTT1_9LACO</name>
<dbReference type="PANTHER" id="PTHR35149">
    <property type="entry name" value="SLL5132 PROTEIN"/>
    <property type="match status" value="1"/>
</dbReference>
<accession>A0A6F9XTT1</accession>
<gene>
    <name evidence="2" type="ORF">SY111_12800</name>
</gene>